<dbReference type="STRING" id="1192034.CAP_6451"/>
<dbReference type="OrthoDB" id="3078238at2"/>
<dbReference type="InterPro" id="IPR016039">
    <property type="entry name" value="Thiolase-like"/>
</dbReference>
<dbReference type="Gene3D" id="3.40.47.10">
    <property type="match status" value="1"/>
</dbReference>
<sequence length="357" mass="36984">MSPGGADIVRVGMVSPVGLSAEVTAAAVQAGIARFQAGSILDRRFNPLVMALVATPDLPPLIPEVDAVLGLTSRQMRMLRLAGPALQECLDGLPPTPLPLLLAGPEPFPAGRPAPIGPVFLEHLARQSGRALALAHSRVFPAGRAGVFLALAAALEGLAARRYPRVVVGGVDTLLDLYLLGTLDLEERLRADGVFDGAIPGEGAAFLLLTRPGAGDGAGGGALARMEGVGVAEELGHRYAKDTPYKGDGLDAAFRAVFAAAPGDPVRAVYAGFNGENFFAKEWGVAFLRHRKRFVEDHTMDHPADCVGDAGAGLGAMMVGLAAMAVAEGQRAPRCLVWGSSDLAARGAALLSKPQER</sequence>
<dbReference type="Proteomes" id="UP000019678">
    <property type="component" value="Unassembled WGS sequence"/>
</dbReference>
<comment type="caution">
    <text evidence="1">The sequence shown here is derived from an EMBL/GenBank/DDBJ whole genome shotgun (WGS) entry which is preliminary data.</text>
</comment>
<evidence type="ECO:0000313" key="2">
    <source>
        <dbReference type="Proteomes" id="UP000019678"/>
    </source>
</evidence>
<dbReference type="SUPFAM" id="SSF53901">
    <property type="entry name" value="Thiolase-like"/>
    <property type="match status" value="1"/>
</dbReference>
<dbReference type="GO" id="GO:0016746">
    <property type="term" value="F:acyltransferase activity"/>
    <property type="evidence" value="ECO:0007669"/>
    <property type="project" value="InterPro"/>
</dbReference>
<dbReference type="AlphaFoldDB" id="A0A017T2S9"/>
<gene>
    <name evidence="1" type="ORF">CAP_6451</name>
</gene>
<name>A0A017T2S9_9BACT</name>
<keyword evidence="2" id="KW-1185">Reference proteome</keyword>
<protein>
    <submittedName>
        <fullName evidence="1">Uncharacterized protein</fullName>
    </submittedName>
</protein>
<proteinExistence type="predicted"/>
<dbReference type="EMBL" id="ASRX01000054">
    <property type="protein sequence ID" value="EYF02871.1"/>
    <property type="molecule type" value="Genomic_DNA"/>
</dbReference>
<reference evidence="1 2" key="1">
    <citation type="submission" date="2013-05" db="EMBL/GenBank/DDBJ databases">
        <title>Genome assembly of Chondromyces apiculatus DSM 436.</title>
        <authorList>
            <person name="Sharma G."/>
            <person name="Khatri I."/>
            <person name="Kaur C."/>
            <person name="Mayilraj S."/>
            <person name="Subramanian S."/>
        </authorList>
    </citation>
    <scope>NUCLEOTIDE SEQUENCE [LARGE SCALE GENOMIC DNA]</scope>
    <source>
        <strain evidence="1 2">DSM 436</strain>
    </source>
</reference>
<accession>A0A017T2S9</accession>
<dbReference type="RefSeq" id="WP_052376279.1">
    <property type="nucleotide sequence ID" value="NZ_ASRX01000054.1"/>
</dbReference>
<evidence type="ECO:0000313" key="1">
    <source>
        <dbReference type="EMBL" id="EYF02871.1"/>
    </source>
</evidence>
<dbReference type="eggNOG" id="COG0304">
    <property type="taxonomic scope" value="Bacteria"/>
</dbReference>
<organism evidence="1 2">
    <name type="scientific">Chondromyces apiculatus DSM 436</name>
    <dbReference type="NCBI Taxonomy" id="1192034"/>
    <lineage>
        <taxon>Bacteria</taxon>
        <taxon>Pseudomonadati</taxon>
        <taxon>Myxococcota</taxon>
        <taxon>Polyangia</taxon>
        <taxon>Polyangiales</taxon>
        <taxon>Polyangiaceae</taxon>
        <taxon>Chondromyces</taxon>
    </lineage>
</organism>